<reference evidence="2" key="1">
    <citation type="submission" date="2014-11" db="EMBL/GenBank/DDBJ databases">
        <authorList>
            <person name="Amaro Gonzalez C."/>
        </authorList>
    </citation>
    <scope>NUCLEOTIDE SEQUENCE</scope>
</reference>
<protein>
    <submittedName>
        <fullName evidence="2">Uncharacterized protein</fullName>
    </submittedName>
</protein>
<sequence>MLYGHGVLPTTIFQMAYLIFTFTFTSVIHSLTHSAFTFFKSPETIQALFLSCCKLSPLGMHSETIDTELFSQDRPN</sequence>
<reference evidence="2" key="2">
    <citation type="journal article" date="2015" name="Fish Shellfish Immunol.">
        <title>Early steps in the European eel (Anguilla anguilla)-Vibrio vulnificus interaction in the gills: Role of the RtxA13 toxin.</title>
        <authorList>
            <person name="Callol A."/>
            <person name="Pajuelo D."/>
            <person name="Ebbesson L."/>
            <person name="Teles M."/>
            <person name="MacKenzie S."/>
            <person name="Amaro C."/>
        </authorList>
    </citation>
    <scope>NUCLEOTIDE SEQUENCE</scope>
</reference>
<keyword evidence="1" id="KW-1133">Transmembrane helix</keyword>
<proteinExistence type="predicted"/>
<evidence type="ECO:0000256" key="1">
    <source>
        <dbReference type="SAM" id="Phobius"/>
    </source>
</evidence>
<feature type="transmembrane region" description="Helical" evidence="1">
    <location>
        <begin position="12"/>
        <end position="31"/>
    </location>
</feature>
<dbReference type="EMBL" id="GBXM01080529">
    <property type="protein sequence ID" value="JAH28048.1"/>
    <property type="molecule type" value="Transcribed_RNA"/>
</dbReference>
<organism evidence="2">
    <name type="scientific">Anguilla anguilla</name>
    <name type="common">European freshwater eel</name>
    <name type="synonym">Muraena anguilla</name>
    <dbReference type="NCBI Taxonomy" id="7936"/>
    <lineage>
        <taxon>Eukaryota</taxon>
        <taxon>Metazoa</taxon>
        <taxon>Chordata</taxon>
        <taxon>Craniata</taxon>
        <taxon>Vertebrata</taxon>
        <taxon>Euteleostomi</taxon>
        <taxon>Actinopterygii</taxon>
        <taxon>Neopterygii</taxon>
        <taxon>Teleostei</taxon>
        <taxon>Anguilliformes</taxon>
        <taxon>Anguillidae</taxon>
        <taxon>Anguilla</taxon>
    </lineage>
</organism>
<evidence type="ECO:0000313" key="2">
    <source>
        <dbReference type="EMBL" id="JAH28048.1"/>
    </source>
</evidence>
<name>A0A0E9RI85_ANGAN</name>
<keyword evidence="1" id="KW-0812">Transmembrane</keyword>
<dbReference type="AlphaFoldDB" id="A0A0E9RI85"/>
<accession>A0A0E9RI85</accession>
<keyword evidence="1" id="KW-0472">Membrane</keyword>